<evidence type="ECO:0000256" key="9">
    <source>
        <dbReference type="SAM" id="MobiDB-lite"/>
    </source>
</evidence>
<feature type="compositionally biased region" description="Basic and acidic residues" evidence="9">
    <location>
        <begin position="56"/>
        <end position="68"/>
    </location>
</feature>
<dbReference type="Pfam" id="PF00001">
    <property type="entry name" value="7tm_1"/>
    <property type="match status" value="1"/>
</dbReference>
<name>A0A9Q0YL14_HOLLE</name>
<evidence type="ECO:0000313" key="13">
    <source>
        <dbReference type="Proteomes" id="UP001152320"/>
    </source>
</evidence>
<dbReference type="GO" id="GO:0005886">
    <property type="term" value="C:plasma membrane"/>
    <property type="evidence" value="ECO:0007669"/>
    <property type="project" value="UniProtKB-SubCell"/>
</dbReference>
<keyword evidence="3 10" id="KW-0812">Transmembrane</keyword>
<keyword evidence="5" id="KW-0297">G-protein coupled receptor</keyword>
<dbReference type="PROSITE" id="PS50262">
    <property type="entry name" value="G_PROTEIN_RECEP_F1_2"/>
    <property type="match status" value="1"/>
</dbReference>
<dbReference type="GO" id="GO:0004930">
    <property type="term" value="F:G protein-coupled receptor activity"/>
    <property type="evidence" value="ECO:0007669"/>
    <property type="project" value="UniProtKB-KW"/>
</dbReference>
<evidence type="ECO:0000256" key="8">
    <source>
        <dbReference type="ARBA" id="ARBA00023224"/>
    </source>
</evidence>
<accession>A0A9Q0YL14</accession>
<dbReference type="Proteomes" id="UP001152320">
    <property type="component" value="Chromosome 18"/>
</dbReference>
<keyword evidence="6 10" id="KW-0472">Membrane</keyword>
<keyword evidence="4 10" id="KW-1133">Transmembrane helix</keyword>
<comment type="caution">
    <text evidence="12">The sequence shown here is derived from an EMBL/GenBank/DDBJ whole genome shotgun (WGS) entry which is preliminary data.</text>
</comment>
<evidence type="ECO:0000256" key="1">
    <source>
        <dbReference type="ARBA" id="ARBA00004651"/>
    </source>
</evidence>
<dbReference type="OrthoDB" id="284782at2759"/>
<dbReference type="SUPFAM" id="SSF81321">
    <property type="entry name" value="Family A G protein-coupled receptor-like"/>
    <property type="match status" value="1"/>
</dbReference>
<evidence type="ECO:0000256" key="3">
    <source>
        <dbReference type="ARBA" id="ARBA00022692"/>
    </source>
</evidence>
<feature type="region of interest" description="Disordered" evidence="9">
    <location>
        <begin position="87"/>
        <end position="109"/>
    </location>
</feature>
<organism evidence="12 13">
    <name type="scientific">Holothuria leucospilota</name>
    <name type="common">Black long sea cucumber</name>
    <name type="synonym">Mertensiothuria leucospilota</name>
    <dbReference type="NCBI Taxonomy" id="206669"/>
    <lineage>
        <taxon>Eukaryota</taxon>
        <taxon>Metazoa</taxon>
        <taxon>Echinodermata</taxon>
        <taxon>Eleutherozoa</taxon>
        <taxon>Echinozoa</taxon>
        <taxon>Holothuroidea</taxon>
        <taxon>Aspidochirotacea</taxon>
        <taxon>Aspidochirotida</taxon>
        <taxon>Holothuriidae</taxon>
        <taxon>Holothuria</taxon>
    </lineage>
</organism>
<dbReference type="Gene3D" id="1.20.1070.10">
    <property type="entry name" value="Rhodopsin 7-helix transmembrane proteins"/>
    <property type="match status" value="1"/>
</dbReference>
<dbReference type="AlphaFoldDB" id="A0A9Q0YL14"/>
<dbReference type="InterPro" id="IPR000276">
    <property type="entry name" value="GPCR_Rhodpsn"/>
</dbReference>
<feature type="region of interest" description="Disordered" evidence="9">
    <location>
        <begin position="13"/>
        <end position="68"/>
    </location>
</feature>
<feature type="compositionally biased region" description="Basic and acidic residues" evidence="9">
    <location>
        <begin position="29"/>
        <end position="41"/>
    </location>
</feature>
<feature type="transmembrane region" description="Helical" evidence="10">
    <location>
        <begin position="173"/>
        <end position="193"/>
    </location>
</feature>
<keyword evidence="8" id="KW-0807">Transducer</keyword>
<sequence>MKANLESLAQIQNIGNRLNHPKIVLKTDNNGKEDVGEKDADGQVASNDKSGLPQKPDQRKSRRGNERRQWDVTDEILLLKKIEGEDRGDYKTMNDPSTIPATSEQGQGVQMEEHPVNGNMAVSSLKDDKRMSNMEAETERGTETELQQVPSSSNYNDGKPFIRFHRIRQERKTAILFVFIMMVLFVFWSPIYIIDIFLAFEVNVNQNLINFAVLLSHFNSAVNPLLYAYKRLKEIENIDVLPLTEKGSFNQPYGTSEKDPPLTRT</sequence>
<keyword evidence="2" id="KW-1003">Cell membrane</keyword>
<evidence type="ECO:0000256" key="10">
    <source>
        <dbReference type="SAM" id="Phobius"/>
    </source>
</evidence>
<protein>
    <submittedName>
        <fullName evidence="12">Histamine H1 receptor</fullName>
    </submittedName>
</protein>
<dbReference type="PANTHER" id="PTHR24248">
    <property type="entry name" value="ADRENERGIC RECEPTOR-RELATED G-PROTEIN COUPLED RECEPTOR"/>
    <property type="match status" value="1"/>
</dbReference>
<dbReference type="EMBL" id="JAIZAY010000018">
    <property type="protein sequence ID" value="KAJ8024503.1"/>
    <property type="molecule type" value="Genomic_DNA"/>
</dbReference>
<comment type="subcellular location">
    <subcellularLocation>
        <location evidence="1">Cell membrane</location>
        <topology evidence="1">Multi-pass membrane protein</topology>
    </subcellularLocation>
</comment>
<evidence type="ECO:0000259" key="11">
    <source>
        <dbReference type="PROSITE" id="PS50262"/>
    </source>
</evidence>
<evidence type="ECO:0000256" key="2">
    <source>
        <dbReference type="ARBA" id="ARBA00022475"/>
    </source>
</evidence>
<feature type="compositionally biased region" description="Polar residues" evidence="9">
    <location>
        <begin position="94"/>
        <end position="108"/>
    </location>
</feature>
<reference evidence="12" key="1">
    <citation type="submission" date="2021-10" db="EMBL/GenBank/DDBJ databases">
        <title>Tropical sea cucumber genome reveals ecological adaptation and Cuvierian tubules defense mechanism.</title>
        <authorList>
            <person name="Chen T."/>
        </authorList>
    </citation>
    <scope>NUCLEOTIDE SEQUENCE</scope>
    <source>
        <strain evidence="12">Nanhai2018</strain>
        <tissue evidence="12">Muscle</tissue>
    </source>
</reference>
<evidence type="ECO:0000313" key="12">
    <source>
        <dbReference type="EMBL" id="KAJ8024503.1"/>
    </source>
</evidence>
<keyword evidence="7 12" id="KW-0675">Receptor</keyword>
<proteinExistence type="predicted"/>
<gene>
    <name evidence="12" type="ORF">HOLleu_34427</name>
</gene>
<evidence type="ECO:0000256" key="6">
    <source>
        <dbReference type="ARBA" id="ARBA00023136"/>
    </source>
</evidence>
<evidence type="ECO:0000256" key="4">
    <source>
        <dbReference type="ARBA" id="ARBA00022989"/>
    </source>
</evidence>
<dbReference type="InterPro" id="IPR017452">
    <property type="entry name" value="GPCR_Rhodpsn_7TM"/>
</dbReference>
<evidence type="ECO:0000256" key="7">
    <source>
        <dbReference type="ARBA" id="ARBA00023170"/>
    </source>
</evidence>
<feature type="domain" description="G-protein coupled receptors family 1 profile" evidence="11">
    <location>
        <begin position="168"/>
        <end position="227"/>
    </location>
</feature>
<evidence type="ECO:0000256" key="5">
    <source>
        <dbReference type="ARBA" id="ARBA00023040"/>
    </source>
</evidence>
<keyword evidence="13" id="KW-1185">Reference proteome</keyword>
<feature type="transmembrane region" description="Helical" evidence="10">
    <location>
        <begin position="208"/>
        <end position="229"/>
    </location>
</feature>